<feature type="transmembrane region" description="Helical" evidence="1">
    <location>
        <begin position="24"/>
        <end position="44"/>
    </location>
</feature>
<keyword evidence="1" id="KW-0812">Transmembrane</keyword>
<feature type="transmembrane region" description="Helical" evidence="1">
    <location>
        <begin position="128"/>
        <end position="146"/>
    </location>
</feature>
<evidence type="ECO:0000313" key="3">
    <source>
        <dbReference type="Proteomes" id="UP000005990"/>
    </source>
</evidence>
<dbReference type="AlphaFoldDB" id="E4KNB6"/>
<evidence type="ECO:0008006" key="4">
    <source>
        <dbReference type="Google" id="ProtNLM"/>
    </source>
</evidence>
<keyword evidence="1" id="KW-0472">Membrane</keyword>
<name>E4KNB6_9LACT</name>
<dbReference type="OrthoDB" id="1641596at2"/>
<protein>
    <recommendedName>
        <fullName evidence="4">DUF4105 domain-containing protein</fullName>
    </recommendedName>
</protein>
<organism evidence="2 3">
    <name type="scientific">Eremococcus coleocola ACS-139-V-Col8</name>
    <dbReference type="NCBI Taxonomy" id="908337"/>
    <lineage>
        <taxon>Bacteria</taxon>
        <taxon>Bacillati</taxon>
        <taxon>Bacillota</taxon>
        <taxon>Bacilli</taxon>
        <taxon>Lactobacillales</taxon>
        <taxon>Aerococcaceae</taxon>
        <taxon>Eremococcus</taxon>
    </lineage>
</organism>
<dbReference type="RefSeq" id="WP_006417984.1">
    <property type="nucleotide sequence ID" value="NZ_AENN01000010.1"/>
</dbReference>
<dbReference type="STRING" id="908337.HMPREF9257_0464"/>
<evidence type="ECO:0000313" key="2">
    <source>
        <dbReference type="EMBL" id="EFR31539.1"/>
    </source>
</evidence>
<reference evidence="2 3" key="1">
    <citation type="submission" date="2010-10" db="EMBL/GenBank/DDBJ databases">
        <authorList>
            <person name="Durkin A.S."/>
            <person name="Madupu R."/>
            <person name="Torralba M."/>
            <person name="Gillis M."/>
            <person name="Methe B."/>
            <person name="Sutton G."/>
            <person name="Nelson K.E."/>
        </authorList>
    </citation>
    <scope>NUCLEOTIDE SEQUENCE [LARGE SCALE GENOMIC DNA]</scope>
    <source>
        <strain evidence="2 3">ACS-139-V-Col8</strain>
    </source>
</reference>
<dbReference type="EMBL" id="AENN01000010">
    <property type="protein sequence ID" value="EFR31539.1"/>
    <property type="molecule type" value="Genomic_DNA"/>
</dbReference>
<accession>E4KNB6</accession>
<sequence>MKQNYPVLYLLIWTILLLNPNLTWLYLLCGLLTLGLSLGLAYQAGRLKPKIILFLLLTLTLILVLMIIPTLTFLLLNTTIIIIQAIYCLFLSLQILIWLGQKEGRVYPFIIEIGSRLLLIWLCLNFDGGPYLLAIYCALLALQEALPSRKLNYSLPQLPIYLTALFPYLSLLIWQKDLPQDLDQVDLSLLQGHHLIYSATTLKERLAQSDQDLVILLQNGPASYDRIGHIDLAFQGRVYSYGNYDADSRKLLDLLGEGMLMTADLDAYMDYLLKRHLSIFAYSFSLNPDQIQATHNFLNHMLCQSELWLPQTPKQESDFAGRMLSYPGSQFHHIKQGSYKTYYLFGSNCVLFVKDLLRSLGYPLKTTTNILSPGVIFAFLEKADQSDFIQDRYLVSAPLFDRFVLHK</sequence>
<dbReference type="eggNOG" id="COG3247">
    <property type="taxonomic scope" value="Bacteria"/>
</dbReference>
<comment type="caution">
    <text evidence="2">The sequence shown here is derived from an EMBL/GenBank/DDBJ whole genome shotgun (WGS) entry which is preliminary data.</text>
</comment>
<gene>
    <name evidence="2" type="ORF">HMPREF9257_0464</name>
</gene>
<feature type="transmembrane region" description="Helical" evidence="1">
    <location>
        <begin position="51"/>
        <end position="74"/>
    </location>
</feature>
<feature type="transmembrane region" description="Helical" evidence="1">
    <location>
        <begin position="80"/>
        <end position="99"/>
    </location>
</feature>
<keyword evidence="3" id="KW-1185">Reference proteome</keyword>
<feature type="transmembrane region" description="Helical" evidence="1">
    <location>
        <begin position="158"/>
        <end position="174"/>
    </location>
</feature>
<evidence type="ECO:0000256" key="1">
    <source>
        <dbReference type="SAM" id="Phobius"/>
    </source>
</evidence>
<dbReference type="Proteomes" id="UP000005990">
    <property type="component" value="Unassembled WGS sequence"/>
</dbReference>
<keyword evidence="1" id="KW-1133">Transmembrane helix</keyword>
<proteinExistence type="predicted"/>